<dbReference type="SUPFAM" id="SSF52540">
    <property type="entry name" value="P-loop containing nucleoside triphosphate hydrolases"/>
    <property type="match status" value="1"/>
</dbReference>
<sequence>MKRKTTINRILQGLNSHRNTLSINSNHIYVLHSSSSMKSNTIFFNALMKHVPNNNNKINHPATTSFGQIRSYTTTNWLKEKEASTNDSDVTNTSAPSSSEPITLNLMDYKKWNAQQVASVLTSPKSLGGAGLSVDDVKPLYEAGFDSSSLHNIAENIMMDGVKYAIDQLQSTYNKISVPQLSDTCQTVVFWVLDQLMTRQYSLWQLEPIATGGADLSLDQASSLDDKSLYTIAKTVISANDEAAMKKAQDMGIDLTTCTHLVDWIHNKLKKDNLQVPLLKIEQHSTRPNFRYFSPDERERLTKADEILRGAIDVKAKTTNMPEQHKRWYLSFCNLVLKGQNQHNRMPKEKENYAKDLQILTIQARDIVFNNVNTDNILSISNFETVMNDMMNEQLANKNNLEKNLFMRDILVPLKTHCKSSSKFVKDVLIPTRNNEIAKDLLPFLPKLQVDLFDENERKKLDQKIREGSTIHVIGPSGVGKTALITRRLGVNPGIMITCSSLNDSSRLPERSFDKASLGLRKFIEQSESIIHLYATASQLVQCNLIARLISLHTSLHIWEQTDDKTPFENPLQMLSYSQWNGNTLTSSEIFTKLISINWLSLPAERLRDFTIFLIKRLYVKLKLTEDQSFIIAIDEANIFSYLQTSLLSFNGTPRDLLSLIEFEISLLREKCNMKISDMYCGTFFTTDIADIIQSSIGKTRDIAHVYSCIGLDEINFDQALQLLGTMYDVDAILTAAKISKTKLGHSIGHIFPTRRRIIGLVSEKTLPSFNLIRVITDIWNEFVGQIEQTVLERFDNKTESDFIDAFLLQVMLIHEYSSFLGKTITCNRQLASSIIGSGLAKPNFDFYDVDNNDLYYFDASDPILRTVAKKILENKYPNLKTTAHNPMTVLQQLLFVPQNKPYTWNLVFSLLLQHHSGKFIKDNEIISTFITNRSPYISLRYLYFVIKSFISSVDFYLKHHNSKWAQVVLKKHSTRDKKTFGDVLYFHCVSNYDKHINKKSNIRFQDIIDGLYFFPAKISRLDGICLNFSDQPYGIVVSNKLHNCNSIIFEEGIKKGIKAVNTRYFYKQDDGSTWRIGCSWYSEHEAFLTTLANNNKLIPLLAHIHINYKHLATTNPGITTIESTYSNNGKFLIMNPDSSSLRKLCPDLFNLVQQNLFNTATFENPNL</sequence>
<dbReference type="Proteomes" id="UP000816034">
    <property type="component" value="Unassembled WGS sequence"/>
</dbReference>
<evidence type="ECO:0000313" key="2">
    <source>
        <dbReference type="Proteomes" id="UP000816034"/>
    </source>
</evidence>
<organism evidence="1 2">
    <name type="scientific">Naegleria lovaniensis</name>
    <name type="common">Amoeba</name>
    <dbReference type="NCBI Taxonomy" id="51637"/>
    <lineage>
        <taxon>Eukaryota</taxon>
        <taxon>Discoba</taxon>
        <taxon>Heterolobosea</taxon>
        <taxon>Tetramitia</taxon>
        <taxon>Eutetramitia</taxon>
        <taxon>Vahlkampfiidae</taxon>
        <taxon>Naegleria</taxon>
    </lineage>
</organism>
<proteinExistence type="predicted"/>
<dbReference type="GeneID" id="68102421"/>
<dbReference type="AlphaFoldDB" id="A0AA88GIR8"/>
<protein>
    <submittedName>
        <fullName evidence="1">Uncharacterized protein</fullName>
    </submittedName>
</protein>
<dbReference type="Gene3D" id="3.40.50.300">
    <property type="entry name" value="P-loop containing nucleotide triphosphate hydrolases"/>
    <property type="match status" value="1"/>
</dbReference>
<reference evidence="1 2" key="1">
    <citation type="journal article" date="2018" name="BMC Genomics">
        <title>The genome of Naegleria lovaniensis, the basis for a comparative approach to unravel pathogenicity factors of the human pathogenic amoeba N. fowleri.</title>
        <authorList>
            <person name="Liechti N."/>
            <person name="Schurch N."/>
            <person name="Bruggmann R."/>
            <person name="Wittwer M."/>
        </authorList>
    </citation>
    <scope>NUCLEOTIDE SEQUENCE [LARGE SCALE GENOMIC DNA]</scope>
    <source>
        <strain evidence="1 2">ATCC 30569</strain>
    </source>
</reference>
<dbReference type="InterPro" id="IPR027417">
    <property type="entry name" value="P-loop_NTPase"/>
</dbReference>
<evidence type="ECO:0000313" key="1">
    <source>
        <dbReference type="EMBL" id="KAG2375344.1"/>
    </source>
</evidence>
<gene>
    <name evidence="1" type="ORF">C9374_009967</name>
</gene>
<keyword evidence="2" id="KW-1185">Reference proteome</keyword>
<name>A0AA88GIR8_NAELO</name>
<dbReference type="RefSeq" id="XP_044544518.1">
    <property type="nucleotide sequence ID" value="XM_044700212.1"/>
</dbReference>
<comment type="caution">
    <text evidence="1">The sequence shown here is derived from an EMBL/GenBank/DDBJ whole genome shotgun (WGS) entry which is preliminary data.</text>
</comment>
<accession>A0AA88GIR8</accession>
<dbReference type="EMBL" id="PYSW02000039">
    <property type="protein sequence ID" value="KAG2375344.1"/>
    <property type="molecule type" value="Genomic_DNA"/>
</dbReference>